<protein>
    <recommendedName>
        <fullName evidence="5">Lipoprotein</fullName>
    </recommendedName>
</protein>
<dbReference type="EMBL" id="FMZO01000009">
    <property type="protein sequence ID" value="SDD46353.1"/>
    <property type="molecule type" value="Genomic_DNA"/>
</dbReference>
<evidence type="ECO:0000313" key="3">
    <source>
        <dbReference type="EMBL" id="SDD46353.1"/>
    </source>
</evidence>
<feature type="region of interest" description="Disordered" evidence="1">
    <location>
        <begin position="28"/>
        <end position="57"/>
    </location>
</feature>
<reference evidence="4" key="1">
    <citation type="submission" date="2016-10" db="EMBL/GenBank/DDBJ databases">
        <authorList>
            <person name="Varghese N."/>
            <person name="Submissions S."/>
        </authorList>
    </citation>
    <scope>NUCLEOTIDE SEQUENCE [LARGE SCALE GENOMIC DNA]</scope>
    <source>
        <strain evidence="4">DSM 25811 / CCM 8410 / LMG 26954 / E90</strain>
    </source>
</reference>
<evidence type="ECO:0008006" key="5">
    <source>
        <dbReference type="Google" id="ProtNLM"/>
    </source>
</evidence>
<dbReference type="STRING" id="1285928.SAMN04487894_109131"/>
<sequence>MTKRLQAVHILLICFSLMACTASDSQEKAPSVASGPAKAAAPDTSDTKKGSRPGAVLDTAGYDKRMKAIANGDSSGRWPVKAPYPLPGAIFPFNRVIAYYGNLFSKGMGILGELPKKEMLRKLKGEVTKWEKADPATPVRPALHYIAVTAQGTPGRDGKYRLRMPFHQIDTILKWSKEIGALTFIDVQVGQSTLQEELPRFEKYFKLPGFHLGIDPEFSMKNGETPGSRIGTFSAGDINYTIDYLAKIVRENDLPPKILVVHRFTNDMVTGYKKIRKVPEVQVVIDMDGWGSKALKTGTYNTFVYRQPVQFTGFKLFYKNDLKRGSTGLFEPKELLRFTPKPVYIQYQ</sequence>
<keyword evidence="4" id="KW-1185">Reference proteome</keyword>
<keyword evidence="2" id="KW-0732">Signal</keyword>
<evidence type="ECO:0000256" key="2">
    <source>
        <dbReference type="SAM" id="SignalP"/>
    </source>
</evidence>
<evidence type="ECO:0000313" key="4">
    <source>
        <dbReference type="Proteomes" id="UP000198757"/>
    </source>
</evidence>
<gene>
    <name evidence="3" type="ORF">SAMN04487894_109131</name>
</gene>
<organism evidence="3 4">
    <name type="scientific">Niabella drilacis (strain DSM 25811 / CCM 8410 / CCUG 62505 / LMG 26954 / E90)</name>
    <dbReference type="NCBI Taxonomy" id="1285928"/>
    <lineage>
        <taxon>Bacteria</taxon>
        <taxon>Pseudomonadati</taxon>
        <taxon>Bacteroidota</taxon>
        <taxon>Chitinophagia</taxon>
        <taxon>Chitinophagales</taxon>
        <taxon>Chitinophagaceae</taxon>
        <taxon>Niabella</taxon>
    </lineage>
</organism>
<evidence type="ECO:0000256" key="1">
    <source>
        <dbReference type="SAM" id="MobiDB-lite"/>
    </source>
</evidence>
<proteinExistence type="predicted"/>
<feature type="signal peptide" evidence="2">
    <location>
        <begin position="1"/>
        <end position="19"/>
    </location>
</feature>
<accession>A0A1G6UYM2</accession>
<dbReference type="PROSITE" id="PS51257">
    <property type="entry name" value="PROKAR_LIPOPROTEIN"/>
    <property type="match status" value="1"/>
</dbReference>
<feature type="chain" id="PRO_5011437729" description="Lipoprotein" evidence="2">
    <location>
        <begin position="20"/>
        <end position="348"/>
    </location>
</feature>
<dbReference type="OrthoDB" id="9812120at2"/>
<dbReference type="RefSeq" id="WP_090391267.1">
    <property type="nucleotide sequence ID" value="NZ_FMZO01000009.1"/>
</dbReference>
<dbReference type="Proteomes" id="UP000198757">
    <property type="component" value="Unassembled WGS sequence"/>
</dbReference>
<name>A0A1G6UYM2_NIADE</name>
<dbReference type="AlphaFoldDB" id="A0A1G6UYM2"/>